<sequence length="928" mass="104794">MTSFALGQRWLSGSENNLGLGIVTAFDSRTVTLHFPASDETRIYSIAQAPLTRIQFNKGEMLKHKDGWQGKIVDTQSLNGLNFYLVENPQGEQVIVQEGDISPIISFSSAKDRLFSAQLNRSHHFALRYRTLKHQQAQFQSPLRGLRGIRAGLIPHQLHIAAEVGNRVNPRVLLADEVGLGKTIEAGMILQNQLFAEKVQRVLVLVPETLQHQWLVEMLRRFNLHFSLFDEERCADFATMGENPFSSESLIICALDWLVNSPKRAEQALDAVFDCLIVDEAHHLAWSETAPSRAYLYVERLAKVIPSVLLLTATPEQLGQESHFARLRLLDPERFFDYAAFQEEQQHYQPVADAVQSLLAEKPLSEVEKNQISTLLKEQHLDQLFQELASQNGEIQQAARQTLIQNLIDRHGTSRVLFRNTRQAVKGFPQRIYHPITLTVENTAQMEEVKAQWLLDFLKTRRDKKIFVICQSVQTAIHLEQYLREKEGIRATVFHEKMSIIERDRAAAYFADMENGAQVLLSSSIGSEGRNFQFADTLVLFNLPQNPDLLEQCIGRLDRIGQLNDVQIYVPCVEKSADEALARWYHEGLNAFEQTTPMGMALFEQFSRSLQKVRSNSTALSELGNLIADTKQAREKLKIALEQGRDRLLELNSNGGEQAKQLANAIAEQDNEAELVNFALNLFDIIGVEQDDLGENSIVITPTGTMLVPDFPGLKEEGVTVTFDRQLALAREELEFLTWDHPMIRQGIDLIASGDIGKAAMALLINKQLPAGTLLLELIYMVETQSPKGLQLNRFLPPTPIRLLLDNKGNDIAEQVEFDTLHGKLKPLGRDVANKIIKMARPTLEQLLSLSEKKVQPLAQTYINQAQQLADQTLSAEIQRLQSLQAVNKNIRQSEIEILEIQRAQSLETLAKATWRLDSVRVIVTNKE</sequence>
<evidence type="ECO:0000256" key="4">
    <source>
        <dbReference type="ARBA" id="ARBA00022840"/>
    </source>
</evidence>
<evidence type="ECO:0000256" key="7">
    <source>
        <dbReference type="ARBA" id="ARBA00023159"/>
    </source>
</evidence>
<dbReference type="PROSITE" id="PS51192">
    <property type="entry name" value="HELICASE_ATP_BIND_1"/>
    <property type="match status" value="1"/>
</dbReference>
<comment type="function">
    <text evidence="9">Transcription regulator that activates transcription by stimulating RNA polymerase (RNAP) recycling in case of stress conditions such as supercoiled DNA or high salt concentrations. Probably acts by releasing the RNAP, when it is trapped or immobilized on tightly supercoiled DNA. Does not activate transcription on linear DNA. Probably not involved in DNA repair.</text>
</comment>
<comment type="caution">
    <text evidence="13">The sequence shown here is derived from an EMBL/GenBank/DDBJ whole genome shotgun (WGS) entry which is preliminary data.</text>
</comment>
<dbReference type="GO" id="GO:0003677">
    <property type="term" value="F:DNA binding"/>
    <property type="evidence" value="ECO:0007669"/>
    <property type="project" value="UniProtKB-KW"/>
</dbReference>
<dbReference type="InterPro" id="IPR040765">
    <property type="entry name" value="Tudor_1_RapA"/>
</dbReference>
<dbReference type="InterPro" id="IPR014001">
    <property type="entry name" value="Helicase_ATP-bd"/>
</dbReference>
<evidence type="ECO:0000256" key="8">
    <source>
        <dbReference type="ARBA" id="ARBA00023163"/>
    </source>
</evidence>
<evidence type="ECO:0000256" key="10">
    <source>
        <dbReference type="SAM" id="Coils"/>
    </source>
</evidence>
<evidence type="ECO:0000256" key="1">
    <source>
        <dbReference type="ARBA" id="ARBA00022741"/>
    </source>
</evidence>
<feature type="binding site" evidence="9">
    <location>
        <begin position="176"/>
        <end position="183"/>
    </location>
    <ligand>
        <name>ATP</name>
        <dbReference type="ChEBI" id="CHEBI:30616"/>
    </ligand>
</feature>
<accession>A0A1V3IF66</accession>
<evidence type="ECO:0000256" key="6">
    <source>
        <dbReference type="ARBA" id="ARBA00023125"/>
    </source>
</evidence>
<dbReference type="InterPro" id="IPR049730">
    <property type="entry name" value="SNF2/RAD54-like_C"/>
</dbReference>
<dbReference type="Pfam" id="PF12137">
    <property type="entry name" value="RapA_C"/>
    <property type="match status" value="1"/>
</dbReference>
<evidence type="ECO:0000256" key="5">
    <source>
        <dbReference type="ARBA" id="ARBA00023015"/>
    </source>
</evidence>
<evidence type="ECO:0000313" key="13">
    <source>
        <dbReference type="EMBL" id="OOF39385.1"/>
    </source>
</evidence>
<dbReference type="Gene3D" id="3.40.50.10810">
    <property type="entry name" value="Tandem AAA-ATPase domain"/>
    <property type="match status" value="1"/>
</dbReference>
<keyword evidence="2 9" id="KW-0378">Hydrolase</keyword>
<dbReference type="InterPro" id="IPR001650">
    <property type="entry name" value="Helicase_C-like"/>
</dbReference>
<dbReference type="InterPro" id="IPR023949">
    <property type="entry name" value="Helicase_RapA"/>
</dbReference>
<comment type="subunit">
    <text evidence="9">Interacts with the RNAP. Has a higher affinity for the core RNAP than for the holoenzyme. Its ATPase activity is stimulated by binding to RNAP.</text>
</comment>
<dbReference type="Proteomes" id="UP000189426">
    <property type="component" value="Unassembled WGS sequence"/>
</dbReference>
<keyword evidence="8 9" id="KW-0804">Transcription</keyword>
<dbReference type="Gene3D" id="3.30.360.80">
    <property type="match status" value="1"/>
</dbReference>
<evidence type="ECO:0000313" key="14">
    <source>
        <dbReference type="Proteomes" id="UP000189426"/>
    </source>
</evidence>
<dbReference type="Gene3D" id="6.10.140.1500">
    <property type="match status" value="1"/>
</dbReference>
<dbReference type="EMBL" id="MLHG01000041">
    <property type="protein sequence ID" value="OOF39385.1"/>
    <property type="molecule type" value="Genomic_DNA"/>
</dbReference>
<dbReference type="NCBIfam" id="NF003426">
    <property type="entry name" value="PRK04914.1"/>
    <property type="match status" value="2"/>
</dbReference>
<evidence type="ECO:0000259" key="12">
    <source>
        <dbReference type="PROSITE" id="PS51194"/>
    </source>
</evidence>
<feature type="domain" description="Helicase ATP-binding" evidence="11">
    <location>
        <begin position="163"/>
        <end position="333"/>
    </location>
</feature>
<reference evidence="13 14" key="1">
    <citation type="submission" date="2016-10" db="EMBL/GenBank/DDBJ databases">
        <title>Rodentibacter gen. nov. and new species.</title>
        <authorList>
            <person name="Christensen H."/>
        </authorList>
    </citation>
    <scope>NUCLEOTIDE SEQUENCE [LARGE SCALE GENOMIC DNA]</scope>
    <source>
        <strain evidence="13 14">Ppn418</strain>
    </source>
</reference>
<dbReference type="SMART" id="SM00487">
    <property type="entry name" value="DEXDc"/>
    <property type="match status" value="1"/>
</dbReference>
<evidence type="ECO:0000256" key="2">
    <source>
        <dbReference type="ARBA" id="ARBA00022801"/>
    </source>
</evidence>
<gene>
    <name evidence="9" type="primary">rapA</name>
    <name evidence="13" type="ORF">BKK47_06710</name>
</gene>
<dbReference type="PANTHER" id="PTHR45766">
    <property type="entry name" value="DNA ANNEALING HELICASE AND ENDONUCLEASE ZRANB3 FAMILY MEMBER"/>
    <property type="match status" value="1"/>
</dbReference>
<feature type="coiled-coil region" evidence="10">
    <location>
        <begin position="627"/>
        <end position="654"/>
    </location>
</feature>
<evidence type="ECO:0000259" key="11">
    <source>
        <dbReference type="PROSITE" id="PS51192"/>
    </source>
</evidence>
<dbReference type="HAMAP" id="MF_01821">
    <property type="entry name" value="Helicase_RapA"/>
    <property type="match status" value="1"/>
</dbReference>
<dbReference type="PANTHER" id="PTHR45766:SF6">
    <property type="entry name" value="SWI_SNF-RELATED MATRIX-ASSOCIATED ACTIN-DEPENDENT REGULATOR OF CHROMATIN SUBFAMILY A-LIKE PROTEIN 1"/>
    <property type="match status" value="1"/>
</dbReference>
<keyword evidence="3 9" id="KW-0347">Helicase</keyword>
<dbReference type="InterPro" id="IPR040766">
    <property type="entry name" value="Tudor_2_RapA"/>
</dbReference>
<dbReference type="InterPro" id="IPR027417">
    <property type="entry name" value="P-loop_NTPase"/>
</dbReference>
<keyword evidence="1 9" id="KW-0547">Nucleotide-binding</keyword>
<evidence type="ECO:0000256" key="3">
    <source>
        <dbReference type="ARBA" id="ARBA00022806"/>
    </source>
</evidence>
<feature type="domain" description="Helicase C-terminal" evidence="12">
    <location>
        <begin position="450"/>
        <end position="604"/>
    </location>
</feature>
<proteinExistence type="inferred from homology"/>
<dbReference type="InterPro" id="IPR038718">
    <property type="entry name" value="SNF2-like_sf"/>
</dbReference>
<evidence type="ECO:0000256" key="9">
    <source>
        <dbReference type="HAMAP-Rule" id="MF_01821"/>
    </source>
</evidence>
<keyword evidence="4 9" id="KW-0067">ATP-binding</keyword>
<name>A0A1V3IF66_9PAST</name>
<keyword evidence="5 9" id="KW-0805">Transcription regulation</keyword>
<organism evidence="13 14">
    <name type="scientific">Rodentibacter mrazii</name>
    <dbReference type="NCBI Taxonomy" id="1908257"/>
    <lineage>
        <taxon>Bacteria</taxon>
        <taxon>Pseudomonadati</taxon>
        <taxon>Pseudomonadota</taxon>
        <taxon>Gammaproteobacteria</taxon>
        <taxon>Pasteurellales</taxon>
        <taxon>Pasteurellaceae</taxon>
        <taxon>Rodentibacter</taxon>
    </lineage>
</organism>
<dbReference type="RefSeq" id="WP_077494134.1">
    <property type="nucleotide sequence ID" value="NZ_MLHG01000041.1"/>
</dbReference>
<dbReference type="PROSITE" id="PS51194">
    <property type="entry name" value="HELICASE_CTER"/>
    <property type="match status" value="1"/>
</dbReference>
<dbReference type="SMART" id="SM00490">
    <property type="entry name" value="HELICc"/>
    <property type="match status" value="1"/>
</dbReference>
<dbReference type="Gene3D" id="6.10.140.2230">
    <property type="match status" value="1"/>
</dbReference>
<dbReference type="AlphaFoldDB" id="A0A1V3IF66"/>
<dbReference type="EC" id="3.6.4.-" evidence="9"/>
<dbReference type="Pfam" id="PF00271">
    <property type="entry name" value="Helicase_C"/>
    <property type="match status" value="1"/>
</dbReference>
<dbReference type="GO" id="GO:0004386">
    <property type="term" value="F:helicase activity"/>
    <property type="evidence" value="ECO:0007669"/>
    <property type="project" value="UniProtKB-UniRule"/>
</dbReference>
<dbReference type="STRING" id="1908257.BKK47_06710"/>
<protein>
    <recommendedName>
        <fullName evidence="9">RNA polymerase-associated protein RapA</fullName>
        <ecNumber evidence="9">3.6.4.-</ecNumber>
    </recommendedName>
    <alternativeName>
        <fullName evidence="9">ATP-dependent helicase HepA</fullName>
    </alternativeName>
</protein>
<keyword evidence="6 9" id="KW-0238">DNA-binding</keyword>
<dbReference type="Pfam" id="PF00176">
    <property type="entry name" value="SNF2-rel_dom"/>
    <property type="match status" value="1"/>
</dbReference>
<dbReference type="Pfam" id="PF18339">
    <property type="entry name" value="Tudor_1_RapA"/>
    <property type="match status" value="1"/>
</dbReference>
<dbReference type="Gene3D" id="3.40.50.300">
    <property type="entry name" value="P-loop containing nucleotide triphosphate hydrolases"/>
    <property type="match status" value="1"/>
</dbReference>
<dbReference type="Gene3D" id="2.30.30.140">
    <property type="match status" value="1"/>
</dbReference>
<dbReference type="Pfam" id="PF18337">
    <property type="entry name" value="Tudor_RapA"/>
    <property type="match status" value="1"/>
</dbReference>
<dbReference type="GO" id="GO:0006355">
    <property type="term" value="P:regulation of DNA-templated transcription"/>
    <property type="evidence" value="ECO:0007669"/>
    <property type="project" value="UniProtKB-UniRule"/>
</dbReference>
<feature type="short sequence motif" description="DEAH box" evidence="9">
    <location>
        <begin position="279"/>
        <end position="282"/>
    </location>
</feature>
<keyword evidence="7 9" id="KW-0010">Activator</keyword>
<dbReference type="CDD" id="cd18011">
    <property type="entry name" value="DEXDc_RapA"/>
    <property type="match status" value="1"/>
</dbReference>
<dbReference type="CDD" id="cd18793">
    <property type="entry name" value="SF2_C_SNF"/>
    <property type="match status" value="1"/>
</dbReference>
<comment type="similarity">
    <text evidence="9">Belongs to the SNF2/RAD54 helicase family. RapA subfamily.</text>
</comment>
<dbReference type="InterPro" id="IPR022737">
    <property type="entry name" value="RapA_C"/>
</dbReference>
<dbReference type="Gene3D" id="2.30.30.930">
    <property type="match status" value="1"/>
</dbReference>
<dbReference type="SUPFAM" id="SSF52540">
    <property type="entry name" value="P-loop containing nucleoside triphosphate hydrolases"/>
    <property type="match status" value="2"/>
</dbReference>
<keyword evidence="10" id="KW-0175">Coiled coil</keyword>
<dbReference type="InterPro" id="IPR057342">
    <property type="entry name" value="DEXDc_RapA"/>
</dbReference>
<dbReference type="GO" id="GO:0016817">
    <property type="term" value="F:hydrolase activity, acting on acid anhydrides"/>
    <property type="evidence" value="ECO:0007669"/>
    <property type="project" value="InterPro"/>
</dbReference>
<dbReference type="InterPro" id="IPR000330">
    <property type="entry name" value="SNF2_N"/>
</dbReference>
<dbReference type="GO" id="GO:0005524">
    <property type="term" value="F:ATP binding"/>
    <property type="evidence" value="ECO:0007669"/>
    <property type="project" value="UniProtKB-UniRule"/>
</dbReference>
<keyword evidence="14" id="KW-1185">Reference proteome</keyword>